<dbReference type="InterPro" id="IPR000014">
    <property type="entry name" value="PAS"/>
</dbReference>
<dbReference type="SUPFAM" id="SSF55874">
    <property type="entry name" value="ATPase domain of HSP90 chaperone/DNA topoisomerase II/histidine kinase"/>
    <property type="match status" value="1"/>
</dbReference>
<reference evidence="3 4" key="1">
    <citation type="journal article" date="2016" name="Front. Microbiol.">
        <title>Comparative Genomics Analysis of Streptomyces Species Reveals Their Adaptation to the Marine Environment and Their Diversity at the Genomic Level.</title>
        <authorList>
            <person name="Tian X."/>
            <person name="Zhang Z."/>
            <person name="Yang T."/>
            <person name="Chen M."/>
            <person name="Li J."/>
            <person name="Chen F."/>
            <person name="Yang J."/>
            <person name="Li W."/>
            <person name="Zhang B."/>
            <person name="Zhang Z."/>
            <person name="Wu J."/>
            <person name="Zhang C."/>
            <person name="Long L."/>
            <person name="Xiao J."/>
        </authorList>
    </citation>
    <scope>NUCLEOTIDE SEQUENCE [LARGE SCALE GENOMIC DNA]</scope>
    <source>
        <strain evidence="3 4">SCSIO 10390</strain>
    </source>
</reference>
<accession>A0A1E7JQ65</accession>
<dbReference type="PROSITE" id="PS50112">
    <property type="entry name" value="PAS"/>
    <property type="match status" value="1"/>
</dbReference>
<dbReference type="CDD" id="cd16936">
    <property type="entry name" value="HATPase_RsbW-like"/>
    <property type="match status" value="1"/>
</dbReference>
<dbReference type="PATRIC" id="fig|933944.5.peg.5650"/>
<keyword evidence="4" id="KW-1185">Reference proteome</keyword>
<comment type="caution">
    <text evidence="3">The sequence shown here is derived from an EMBL/GenBank/DDBJ whole genome shotgun (WGS) entry which is preliminary data.</text>
</comment>
<dbReference type="InterPro" id="IPR013656">
    <property type="entry name" value="PAS_4"/>
</dbReference>
<dbReference type="Pfam" id="PF07228">
    <property type="entry name" value="SpoIIE"/>
    <property type="match status" value="1"/>
</dbReference>
<organism evidence="3 4">
    <name type="scientific">Streptomyces abyssalis</name>
    <dbReference type="NCBI Taxonomy" id="933944"/>
    <lineage>
        <taxon>Bacteria</taxon>
        <taxon>Bacillati</taxon>
        <taxon>Actinomycetota</taxon>
        <taxon>Actinomycetes</taxon>
        <taxon>Kitasatosporales</taxon>
        <taxon>Streptomycetaceae</taxon>
        <taxon>Streptomyces</taxon>
    </lineage>
</organism>
<dbReference type="Proteomes" id="UP000176087">
    <property type="component" value="Unassembled WGS sequence"/>
</dbReference>
<dbReference type="FunFam" id="3.60.40.10:FF:000031">
    <property type="entry name" value="PAS sensor protein"/>
    <property type="match status" value="1"/>
</dbReference>
<dbReference type="NCBIfam" id="TIGR00229">
    <property type="entry name" value="sensory_box"/>
    <property type="match status" value="2"/>
</dbReference>
<dbReference type="Pfam" id="PF08448">
    <property type="entry name" value="PAS_4"/>
    <property type="match status" value="1"/>
</dbReference>
<dbReference type="EMBL" id="LJGT01000038">
    <property type="protein sequence ID" value="OEU90384.1"/>
    <property type="molecule type" value="Genomic_DNA"/>
</dbReference>
<dbReference type="FunFam" id="3.30.450.40:FF:000035">
    <property type="entry name" value="PAS sensor protein"/>
    <property type="match status" value="1"/>
</dbReference>
<dbReference type="InterPro" id="IPR001932">
    <property type="entry name" value="PPM-type_phosphatase-like_dom"/>
</dbReference>
<feature type="domain" description="PAS" evidence="2">
    <location>
        <begin position="12"/>
        <end position="58"/>
    </location>
</feature>
<dbReference type="InterPro" id="IPR035965">
    <property type="entry name" value="PAS-like_dom_sf"/>
</dbReference>
<evidence type="ECO:0000259" key="2">
    <source>
        <dbReference type="PROSITE" id="PS50112"/>
    </source>
</evidence>
<dbReference type="PANTHER" id="PTHR43156">
    <property type="entry name" value="STAGE II SPORULATION PROTEIN E-RELATED"/>
    <property type="match status" value="1"/>
</dbReference>
<dbReference type="SUPFAM" id="SSF55781">
    <property type="entry name" value="GAF domain-like"/>
    <property type="match status" value="1"/>
</dbReference>
<gene>
    <name evidence="3" type="ORF">AN215_12940</name>
</gene>
<dbReference type="CDD" id="cd00130">
    <property type="entry name" value="PAS"/>
    <property type="match status" value="1"/>
</dbReference>
<evidence type="ECO:0000256" key="1">
    <source>
        <dbReference type="ARBA" id="ARBA00022801"/>
    </source>
</evidence>
<proteinExistence type="predicted"/>
<dbReference type="InterPro" id="IPR036457">
    <property type="entry name" value="PPM-type-like_dom_sf"/>
</dbReference>
<dbReference type="SUPFAM" id="SSF55785">
    <property type="entry name" value="PYP-like sensor domain (PAS domain)"/>
    <property type="match status" value="2"/>
</dbReference>
<dbReference type="AlphaFoldDB" id="A0A1E7JQ65"/>
<dbReference type="Gene3D" id="3.30.450.40">
    <property type="match status" value="1"/>
</dbReference>
<dbReference type="Gene3D" id="3.30.450.20">
    <property type="entry name" value="PAS domain"/>
    <property type="match status" value="2"/>
</dbReference>
<dbReference type="Pfam" id="PF13426">
    <property type="entry name" value="PAS_9"/>
    <property type="match status" value="1"/>
</dbReference>
<dbReference type="GO" id="GO:0016791">
    <property type="term" value="F:phosphatase activity"/>
    <property type="evidence" value="ECO:0007669"/>
    <property type="project" value="TreeGrafter"/>
</dbReference>
<dbReference type="InterPro" id="IPR052016">
    <property type="entry name" value="Bact_Sigma-Reg"/>
</dbReference>
<dbReference type="STRING" id="933944.AN215_12940"/>
<dbReference type="InterPro" id="IPR003594">
    <property type="entry name" value="HATPase_dom"/>
</dbReference>
<dbReference type="SMART" id="SM00331">
    <property type="entry name" value="PP2C_SIG"/>
    <property type="match status" value="1"/>
</dbReference>
<sequence>MADDAERPVTAIVDEHGTVTGWSPGAVRLLGYEHEEVLGRAGTDLLAEPGAEAVMEALAGRRSWNGHVVLRHRDGREVRVALLARRRTTPVGPDWLLVRVDEARLHSGADVTAMDWGFSEFPCILGLLDTNLLVVRANRDMERAAGLTEDQLQGLRPSEIITDQPEPCRVERAMRTAVETDQREHLRTFVRVPGEAVEHSWSVWVAPAKDENGDLRGVCFTAQDLTEQYSAQQRLLLLNKAGSRIGTTLDIGRTAQQLADVTVPQFADFTGVDVLTFLEHGNEPPPGPLNGPVDVRRAGQRSVATGESGDLVGTGEVVTHPRFSELIERLGGTRTTTPEASSRLLAEWTGHDPARAARVGSQRIHSVMVVPLRARGITLGVTLFMRHRRPEPFAHHDMLLAEELTARAVVSMDNARRYVRERKTAETLQRDLLPQQLPEQSAVETASRYLPAQGQAGVGGDWFDVIPLSSARVALVVGDVVGHGLQASATMGRFRTAVRSLAEMGLPPDEVLTHLDDMVTRLSDESGSESAAAYTGTTCLYAVYDPVSRRCTAARAGHPIPLVVSPPGTVDLFDLPAGPPLGVGGTPFEASQRELPEGSVLAFYTNGLIETRHRDLDEGLAMLRRSLTETPESLEASCDHILAAMLPEQPEDDAALLLARTRALDPGQVATWDVPADPAAVAPIRADAAARLGSWGLEDVLFSTELIVSELITNAIRYGNPPIRLRLIYDRELICEVSDTGIAAPHLRPASLMDEGGRGLLLVAQLGRRWGVRYGQQGKTIWAEQTLPDGLPGGLAPGHPPSPG</sequence>
<dbReference type="InterPro" id="IPR029016">
    <property type="entry name" value="GAF-like_dom_sf"/>
</dbReference>
<dbReference type="FunFam" id="3.30.565.10:FF:000028">
    <property type="entry name" value="PAS sensor protein"/>
    <property type="match status" value="1"/>
</dbReference>
<evidence type="ECO:0000313" key="4">
    <source>
        <dbReference type="Proteomes" id="UP000176087"/>
    </source>
</evidence>
<dbReference type="Pfam" id="PF13581">
    <property type="entry name" value="HATPase_c_2"/>
    <property type="match status" value="1"/>
</dbReference>
<keyword evidence="1" id="KW-0378">Hydrolase</keyword>
<dbReference type="Gene3D" id="3.30.565.10">
    <property type="entry name" value="Histidine kinase-like ATPase, C-terminal domain"/>
    <property type="match status" value="1"/>
</dbReference>
<dbReference type="InterPro" id="IPR036890">
    <property type="entry name" value="HATPase_C_sf"/>
</dbReference>
<name>A0A1E7JQ65_9ACTN</name>
<dbReference type="Gene3D" id="3.60.40.10">
    <property type="entry name" value="PPM-type phosphatase domain"/>
    <property type="match status" value="1"/>
</dbReference>
<dbReference type="PANTHER" id="PTHR43156:SF2">
    <property type="entry name" value="STAGE II SPORULATION PROTEIN E"/>
    <property type="match status" value="1"/>
</dbReference>
<evidence type="ECO:0000313" key="3">
    <source>
        <dbReference type="EMBL" id="OEU90384.1"/>
    </source>
</evidence>
<protein>
    <submittedName>
        <fullName evidence="3">PAS sensor protein</fullName>
    </submittedName>
</protein>